<dbReference type="EMBL" id="CP031769">
    <property type="protein sequence ID" value="AXR06964.1"/>
    <property type="molecule type" value="Genomic_DNA"/>
</dbReference>
<protein>
    <submittedName>
        <fullName evidence="2">Uncharacterized protein</fullName>
    </submittedName>
</protein>
<name>A0A346NN57_9ALTE</name>
<evidence type="ECO:0000313" key="3">
    <source>
        <dbReference type="Proteomes" id="UP000262073"/>
    </source>
</evidence>
<evidence type="ECO:0000313" key="2">
    <source>
        <dbReference type="EMBL" id="AXR06964.1"/>
    </source>
</evidence>
<dbReference type="AlphaFoldDB" id="A0A346NN57"/>
<keyword evidence="1" id="KW-1133">Transmembrane helix</keyword>
<dbReference type="Proteomes" id="UP000262073">
    <property type="component" value="Chromosome"/>
</dbReference>
<reference evidence="2 3" key="1">
    <citation type="submission" date="2018-08" db="EMBL/GenBank/DDBJ databases">
        <title>Salinimonas sediminis sp. nov., a piezophilic bacterium isolated from a deep-sea sediment sample from the New Britain Trench.</title>
        <authorList>
            <person name="Cao J."/>
        </authorList>
    </citation>
    <scope>NUCLEOTIDE SEQUENCE [LARGE SCALE GENOMIC DNA]</scope>
    <source>
        <strain evidence="2 3">N102</strain>
    </source>
</reference>
<dbReference type="KEGG" id="salm:D0Y50_11740"/>
<organism evidence="2 3">
    <name type="scientific">Salinimonas sediminis</name>
    <dbReference type="NCBI Taxonomy" id="2303538"/>
    <lineage>
        <taxon>Bacteria</taxon>
        <taxon>Pseudomonadati</taxon>
        <taxon>Pseudomonadota</taxon>
        <taxon>Gammaproteobacteria</taxon>
        <taxon>Alteromonadales</taxon>
        <taxon>Alteromonadaceae</taxon>
        <taxon>Alteromonas/Salinimonas group</taxon>
        <taxon>Salinimonas</taxon>
    </lineage>
</organism>
<feature type="transmembrane region" description="Helical" evidence="1">
    <location>
        <begin position="37"/>
        <end position="57"/>
    </location>
</feature>
<keyword evidence="1" id="KW-0812">Transmembrane</keyword>
<dbReference type="RefSeq" id="WP_117317115.1">
    <property type="nucleotide sequence ID" value="NZ_CP031769.1"/>
</dbReference>
<proteinExistence type="predicted"/>
<sequence length="83" mass="9489">MFLDSELYNVDKAHKDYAIVKRRTDYMQTRAKRRARLLVGKPAVLLSIFAVGAFKGATTSNPKAKRKIAFMSFARTVFYQLIS</sequence>
<accession>A0A346NN57</accession>
<keyword evidence="3" id="KW-1185">Reference proteome</keyword>
<gene>
    <name evidence="2" type="ORF">D0Y50_11740</name>
</gene>
<dbReference type="OrthoDB" id="6387734at2"/>
<keyword evidence="1" id="KW-0472">Membrane</keyword>
<evidence type="ECO:0000256" key="1">
    <source>
        <dbReference type="SAM" id="Phobius"/>
    </source>
</evidence>